<dbReference type="EMBL" id="HBEF01013469">
    <property type="protein sequence ID" value="CAD8336308.1"/>
    <property type="molecule type" value="Transcribed_RNA"/>
</dbReference>
<accession>A0A6T6G510</accession>
<reference evidence="1" key="1">
    <citation type="submission" date="2021-01" db="EMBL/GenBank/DDBJ databases">
        <authorList>
            <person name="Corre E."/>
            <person name="Pelletier E."/>
            <person name="Niang G."/>
            <person name="Scheremetjew M."/>
            <person name="Finn R."/>
            <person name="Kale V."/>
            <person name="Holt S."/>
            <person name="Cochrane G."/>
            <person name="Meng A."/>
            <person name="Brown T."/>
            <person name="Cohen L."/>
        </authorList>
    </citation>
    <scope>NUCLEOTIDE SEQUENCE</scope>
    <source>
        <strain evidence="1">CCMP3328</strain>
    </source>
</reference>
<proteinExistence type="predicted"/>
<evidence type="ECO:0000313" key="2">
    <source>
        <dbReference type="EMBL" id="CAD8336308.1"/>
    </source>
</evidence>
<dbReference type="AlphaFoldDB" id="A0A6T6G510"/>
<name>A0A6T6G510_9STRA</name>
<dbReference type="EMBL" id="HBEF01013468">
    <property type="protein sequence ID" value="CAD8336307.1"/>
    <property type="molecule type" value="Transcribed_RNA"/>
</dbReference>
<evidence type="ECO:0000313" key="1">
    <source>
        <dbReference type="EMBL" id="CAD8336307.1"/>
    </source>
</evidence>
<sequence length="192" mass="21616">MGRALMPPKAHLCMMKPLCLFCAHRGRPFCMHSRLRPLPYNIRGEGFDLLHPELMLNTSWLGGLTIWVTCACPPSPPKPCGMFAATHPKTLALCFFLSFNTFQATPKPQTSWSPPPYPLGCVLPIHNHWNGLRIPYRDHIQRANFPPIRVLRSLACHGPKSTAPADPSRISTKLYMAVPPMRLDIVLDSWLL</sequence>
<organism evidence="1">
    <name type="scientific">Craspedostauros australis</name>
    <dbReference type="NCBI Taxonomy" id="1486917"/>
    <lineage>
        <taxon>Eukaryota</taxon>
        <taxon>Sar</taxon>
        <taxon>Stramenopiles</taxon>
        <taxon>Ochrophyta</taxon>
        <taxon>Bacillariophyta</taxon>
        <taxon>Bacillariophyceae</taxon>
        <taxon>Bacillariophycidae</taxon>
        <taxon>Naviculales</taxon>
        <taxon>Naviculaceae</taxon>
        <taxon>Craspedostauros</taxon>
    </lineage>
</organism>
<protein>
    <submittedName>
        <fullName evidence="1">Uncharacterized protein</fullName>
    </submittedName>
</protein>
<gene>
    <name evidence="1" type="ORF">CAUS1442_LOCUS8435</name>
    <name evidence="2" type="ORF">CAUS1442_LOCUS8436</name>
</gene>